<dbReference type="Proteomes" id="UP000321635">
    <property type="component" value="Unassembled WGS sequence"/>
</dbReference>
<dbReference type="AlphaFoldDB" id="A0A511X8Z8"/>
<comment type="caution">
    <text evidence="1">The sequence shown here is derived from an EMBL/GenBank/DDBJ whole genome shotgun (WGS) entry which is preliminary data.</text>
</comment>
<name>A0A511X8Z8_9PROT</name>
<reference evidence="1 2" key="1">
    <citation type="submission" date="2019-07" db="EMBL/GenBank/DDBJ databases">
        <title>Whole genome shotgun sequence of Acetobacter nitrogenifigens NBRC 105050.</title>
        <authorList>
            <person name="Hosoyama A."/>
            <person name="Uohara A."/>
            <person name="Ohji S."/>
            <person name="Ichikawa N."/>
        </authorList>
    </citation>
    <scope>NUCLEOTIDE SEQUENCE [LARGE SCALE GENOMIC DNA]</scope>
    <source>
        <strain evidence="1 2">NBRC 105050</strain>
    </source>
</reference>
<gene>
    <name evidence="1" type="ORF">ANI02nite_13030</name>
</gene>
<dbReference type="EMBL" id="BJYF01000006">
    <property type="protein sequence ID" value="GEN59419.1"/>
    <property type="molecule type" value="Genomic_DNA"/>
</dbReference>
<protein>
    <submittedName>
        <fullName evidence="1">Uncharacterized protein</fullName>
    </submittedName>
</protein>
<proteinExistence type="predicted"/>
<dbReference type="RefSeq" id="WP_035376461.1">
    <property type="nucleotide sequence ID" value="NZ_AUBI01000006.1"/>
</dbReference>
<evidence type="ECO:0000313" key="2">
    <source>
        <dbReference type="Proteomes" id="UP000321635"/>
    </source>
</evidence>
<accession>A0A511X8Z8</accession>
<keyword evidence="2" id="KW-1185">Reference proteome</keyword>
<organism evidence="1 2">
    <name type="scientific">Acetobacter nitrogenifigens DSM 23921 = NBRC 105050</name>
    <dbReference type="NCBI Taxonomy" id="1120919"/>
    <lineage>
        <taxon>Bacteria</taxon>
        <taxon>Pseudomonadati</taxon>
        <taxon>Pseudomonadota</taxon>
        <taxon>Alphaproteobacteria</taxon>
        <taxon>Acetobacterales</taxon>
        <taxon>Acetobacteraceae</taxon>
        <taxon>Acetobacter</taxon>
    </lineage>
</organism>
<dbReference type="STRING" id="1120919.GCA_000429165_01966"/>
<dbReference type="OrthoDB" id="9876648at2"/>
<sequence>MDSDISLSAVLERISKLTSALGAKLESLQGVVEEIEAPEGNDALAIEFQALDYATQMAFVLGGVIGRIAKCPAVIERHVELNLSPILDCVTLGEIAMFLREGETVRRDEASVEPEIF</sequence>
<evidence type="ECO:0000313" key="1">
    <source>
        <dbReference type="EMBL" id="GEN59419.1"/>
    </source>
</evidence>